<protein>
    <submittedName>
        <fullName evidence="1">Uncharacterized protein</fullName>
    </submittedName>
</protein>
<keyword evidence="2" id="KW-1185">Reference proteome</keyword>
<proteinExistence type="predicted"/>
<name>A0A3N4I2B4_ASCIM</name>
<gene>
    <name evidence="1" type="ORF">BJ508DRAFT_311430</name>
</gene>
<evidence type="ECO:0000313" key="1">
    <source>
        <dbReference type="EMBL" id="RPA76014.1"/>
    </source>
</evidence>
<organism evidence="1 2">
    <name type="scientific">Ascobolus immersus RN42</name>
    <dbReference type="NCBI Taxonomy" id="1160509"/>
    <lineage>
        <taxon>Eukaryota</taxon>
        <taxon>Fungi</taxon>
        <taxon>Dikarya</taxon>
        <taxon>Ascomycota</taxon>
        <taxon>Pezizomycotina</taxon>
        <taxon>Pezizomycetes</taxon>
        <taxon>Pezizales</taxon>
        <taxon>Ascobolaceae</taxon>
        <taxon>Ascobolus</taxon>
    </lineage>
</organism>
<reference evidence="1 2" key="1">
    <citation type="journal article" date="2018" name="Nat. Ecol. Evol.">
        <title>Pezizomycetes genomes reveal the molecular basis of ectomycorrhizal truffle lifestyle.</title>
        <authorList>
            <person name="Murat C."/>
            <person name="Payen T."/>
            <person name="Noel B."/>
            <person name="Kuo A."/>
            <person name="Morin E."/>
            <person name="Chen J."/>
            <person name="Kohler A."/>
            <person name="Krizsan K."/>
            <person name="Balestrini R."/>
            <person name="Da Silva C."/>
            <person name="Montanini B."/>
            <person name="Hainaut M."/>
            <person name="Levati E."/>
            <person name="Barry K.W."/>
            <person name="Belfiori B."/>
            <person name="Cichocki N."/>
            <person name="Clum A."/>
            <person name="Dockter R.B."/>
            <person name="Fauchery L."/>
            <person name="Guy J."/>
            <person name="Iotti M."/>
            <person name="Le Tacon F."/>
            <person name="Lindquist E.A."/>
            <person name="Lipzen A."/>
            <person name="Malagnac F."/>
            <person name="Mello A."/>
            <person name="Molinier V."/>
            <person name="Miyauchi S."/>
            <person name="Poulain J."/>
            <person name="Riccioni C."/>
            <person name="Rubini A."/>
            <person name="Sitrit Y."/>
            <person name="Splivallo R."/>
            <person name="Traeger S."/>
            <person name="Wang M."/>
            <person name="Zifcakova L."/>
            <person name="Wipf D."/>
            <person name="Zambonelli A."/>
            <person name="Paolocci F."/>
            <person name="Nowrousian M."/>
            <person name="Ottonello S."/>
            <person name="Baldrian P."/>
            <person name="Spatafora J.W."/>
            <person name="Henrissat B."/>
            <person name="Nagy L.G."/>
            <person name="Aury J.M."/>
            <person name="Wincker P."/>
            <person name="Grigoriev I.V."/>
            <person name="Bonfante P."/>
            <person name="Martin F.M."/>
        </authorList>
    </citation>
    <scope>NUCLEOTIDE SEQUENCE [LARGE SCALE GENOMIC DNA]</scope>
    <source>
        <strain evidence="1 2">RN42</strain>
    </source>
</reference>
<dbReference type="EMBL" id="ML119752">
    <property type="protein sequence ID" value="RPA76014.1"/>
    <property type="molecule type" value="Genomic_DNA"/>
</dbReference>
<evidence type="ECO:0000313" key="2">
    <source>
        <dbReference type="Proteomes" id="UP000275078"/>
    </source>
</evidence>
<dbReference type="AlphaFoldDB" id="A0A3N4I2B4"/>
<accession>A0A3N4I2B4</accession>
<dbReference type="Proteomes" id="UP000275078">
    <property type="component" value="Unassembled WGS sequence"/>
</dbReference>
<sequence>MNPGNFTMLEADPESILTCSEAQVSTNIPDSQSREALLANSHIENGTPLNPDLLSVWKKIWKGLRWEAAKEEMTERKDISLYFLYGPDFDSFPLPKSLFSASEELLRAIYCEWKPYFRSLIADRQEFQDVAEPGVLFREHMRITPFEQIVHSVQAELSPRYCCGLLREEQAMIVCRIYQRKVDILRLYTEKAAGEWRREDFTMLGLEMSILCTALRIACIMRSERFEKVLLGYILEEGVFEAVVEGVERASLSHPKYLQV</sequence>